<dbReference type="PANTHER" id="PTHR10272:SF14">
    <property type="entry name" value="PAF ACETYLHYDROLASE FAMILY PROTEIN"/>
    <property type="match status" value="1"/>
</dbReference>
<evidence type="ECO:0000256" key="2">
    <source>
        <dbReference type="ARBA" id="ARBA00022801"/>
    </source>
</evidence>
<keyword evidence="4" id="KW-0443">Lipid metabolism</keyword>
<dbReference type="OrthoDB" id="2363873at2759"/>
<sequence length="280" mass="30238">LVDESQLDPYNSSHLRRIMVSRFDPIPKDLCNLTRVPYFPPATAALEDEILASYEFPRILSHFSLEICAPGKNHSYPVTGGYNEFPIVLYSPGLNTTRLFGSSIAQQIASYGFTTITIDHPYDVDVVEFPNGDVILGGRVITPTATNSSTASVEHALEIRAQDVSFVLDTLGMSDEQGAMMFGHSFGGAATATSMLRDKRIRAGVSLDGGMFGPVLNTSLGSAEAHQNDGHNTTSDGTWGQFWSALEASPYVDYAKVMSINGSSHDSYWDLAVVADTAGL</sequence>
<feature type="non-terminal residue" evidence="5">
    <location>
        <position position="1"/>
    </location>
</feature>
<keyword evidence="6" id="KW-1185">Reference proteome</keyword>
<dbReference type="GO" id="GO:0016042">
    <property type="term" value="P:lipid catabolic process"/>
    <property type="evidence" value="ECO:0007669"/>
    <property type="project" value="UniProtKB-KW"/>
</dbReference>
<dbReference type="InterPro" id="IPR029058">
    <property type="entry name" value="AB_hydrolase_fold"/>
</dbReference>
<gene>
    <name evidence="5" type="ORF">K491DRAFT_551547</name>
</gene>
<accession>A0A6A6SR60</accession>
<dbReference type="Gene3D" id="3.40.50.1820">
    <property type="entry name" value="alpha/beta hydrolase"/>
    <property type="match status" value="1"/>
</dbReference>
<dbReference type="Pfam" id="PF03403">
    <property type="entry name" value="PAF-AH_p_II"/>
    <property type="match status" value="2"/>
</dbReference>
<evidence type="ECO:0000256" key="1">
    <source>
        <dbReference type="ARBA" id="ARBA00013201"/>
    </source>
</evidence>
<keyword evidence="2" id="KW-0378">Hydrolase</keyword>
<evidence type="ECO:0000313" key="6">
    <source>
        <dbReference type="Proteomes" id="UP000799324"/>
    </source>
</evidence>
<name>A0A6A6SR60_9PLEO</name>
<evidence type="ECO:0000313" key="5">
    <source>
        <dbReference type="EMBL" id="KAF2648634.1"/>
    </source>
</evidence>
<reference evidence="5" key="1">
    <citation type="journal article" date="2020" name="Stud. Mycol.">
        <title>101 Dothideomycetes genomes: a test case for predicting lifestyles and emergence of pathogens.</title>
        <authorList>
            <person name="Haridas S."/>
            <person name="Albert R."/>
            <person name="Binder M."/>
            <person name="Bloem J."/>
            <person name="Labutti K."/>
            <person name="Salamov A."/>
            <person name="Andreopoulos B."/>
            <person name="Baker S."/>
            <person name="Barry K."/>
            <person name="Bills G."/>
            <person name="Bluhm B."/>
            <person name="Cannon C."/>
            <person name="Castanera R."/>
            <person name="Culley D."/>
            <person name="Daum C."/>
            <person name="Ezra D."/>
            <person name="Gonzalez J."/>
            <person name="Henrissat B."/>
            <person name="Kuo A."/>
            <person name="Liang C."/>
            <person name="Lipzen A."/>
            <person name="Lutzoni F."/>
            <person name="Magnuson J."/>
            <person name="Mondo S."/>
            <person name="Nolan M."/>
            <person name="Ohm R."/>
            <person name="Pangilinan J."/>
            <person name="Park H.-J."/>
            <person name="Ramirez L."/>
            <person name="Alfaro M."/>
            <person name="Sun H."/>
            <person name="Tritt A."/>
            <person name="Yoshinaga Y."/>
            <person name="Zwiers L.-H."/>
            <person name="Turgeon B."/>
            <person name="Goodwin S."/>
            <person name="Spatafora J."/>
            <person name="Crous P."/>
            <person name="Grigoriev I."/>
        </authorList>
    </citation>
    <scope>NUCLEOTIDE SEQUENCE</scope>
    <source>
        <strain evidence="5">CBS 122681</strain>
    </source>
</reference>
<dbReference type="AlphaFoldDB" id="A0A6A6SR60"/>
<dbReference type="SUPFAM" id="SSF53474">
    <property type="entry name" value="alpha/beta-Hydrolases"/>
    <property type="match status" value="1"/>
</dbReference>
<dbReference type="PANTHER" id="PTHR10272">
    <property type="entry name" value="PLATELET-ACTIVATING FACTOR ACETYLHYDROLASE"/>
    <property type="match status" value="1"/>
</dbReference>
<organism evidence="5 6">
    <name type="scientific">Lophiostoma macrostomum CBS 122681</name>
    <dbReference type="NCBI Taxonomy" id="1314788"/>
    <lineage>
        <taxon>Eukaryota</taxon>
        <taxon>Fungi</taxon>
        <taxon>Dikarya</taxon>
        <taxon>Ascomycota</taxon>
        <taxon>Pezizomycotina</taxon>
        <taxon>Dothideomycetes</taxon>
        <taxon>Pleosporomycetidae</taxon>
        <taxon>Pleosporales</taxon>
        <taxon>Lophiostomataceae</taxon>
        <taxon>Lophiostoma</taxon>
    </lineage>
</organism>
<protein>
    <recommendedName>
        <fullName evidence="1">1-alkyl-2-acetylglycerophosphocholine esterase</fullName>
        <ecNumber evidence="1">3.1.1.47</ecNumber>
    </recommendedName>
</protein>
<proteinExistence type="predicted"/>
<dbReference type="EC" id="3.1.1.47" evidence="1"/>
<dbReference type="EMBL" id="MU004529">
    <property type="protein sequence ID" value="KAF2648634.1"/>
    <property type="molecule type" value="Genomic_DNA"/>
</dbReference>
<dbReference type="Proteomes" id="UP000799324">
    <property type="component" value="Unassembled WGS sequence"/>
</dbReference>
<dbReference type="GO" id="GO:0003847">
    <property type="term" value="F:1-alkyl-2-acetylglycerophosphocholine esterase activity"/>
    <property type="evidence" value="ECO:0007669"/>
    <property type="project" value="UniProtKB-EC"/>
</dbReference>
<evidence type="ECO:0000256" key="4">
    <source>
        <dbReference type="ARBA" id="ARBA00023098"/>
    </source>
</evidence>
<keyword evidence="3" id="KW-0442">Lipid degradation</keyword>
<feature type="non-terminal residue" evidence="5">
    <location>
        <position position="280"/>
    </location>
</feature>
<evidence type="ECO:0000256" key="3">
    <source>
        <dbReference type="ARBA" id="ARBA00022963"/>
    </source>
</evidence>